<evidence type="ECO:0000313" key="2">
    <source>
        <dbReference type="EMBL" id="OGZ00293.1"/>
    </source>
</evidence>
<evidence type="ECO:0000256" key="1">
    <source>
        <dbReference type="SAM" id="Phobius"/>
    </source>
</evidence>
<dbReference type="EMBL" id="MHKZ01000024">
    <property type="protein sequence ID" value="OGZ00293.1"/>
    <property type="molecule type" value="Genomic_DNA"/>
</dbReference>
<sequence length="156" mass="18165">MEKPIIEWRAPEFEYREKGVSWYWLSIIAAIVILSVSVWQKNFLFAVFVVIAEILILVWAGRKPKEISFSLNEKGLTISGNKFYPYSAIENFSVREGRSEEYYDISLKLRHGFTHWLVVKTPTKNLAKIEGAISQFVEKTEHEDSFLDSLERLIGF</sequence>
<gene>
    <name evidence="2" type="ORF">A3B13_01485</name>
</gene>
<dbReference type="STRING" id="1798649.A3B13_01485"/>
<feature type="transmembrane region" description="Helical" evidence="1">
    <location>
        <begin position="43"/>
        <end position="61"/>
    </location>
</feature>
<dbReference type="Proteomes" id="UP000176287">
    <property type="component" value="Unassembled WGS sequence"/>
</dbReference>
<proteinExistence type="predicted"/>
<keyword evidence="1" id="KW-0472">Membrane</keyword>
<feature type="transmembrane region" description="Helical" evidence="1">
    <location>
        <begin position="20"/>
        <end position="37"/>
    </location>
</feature>
<reference evidence="2 3" key="1">
    <citation type="journal article" date="2016" name="Nat. Commun.">
        <title>Thousands of microbial genomes shed light on interconnected biogeochemical processes in an aquifer system.</title>
        <authorList>
            <person name="Anantharaman K."/>
            <person name="Brown C.T."/>
            <person name="Hug L.A."/>
            <person name="Sharon I."/>
            <person name="Castelle C.J."/>
            <person name="Probst A.J."/>
            <person name="Thomas B.C."/>
            <person name="Singh A."/>
            <person name="Wilkins M.J."/>
            <person name="Karaoz U."/>
            <person name="Brodie E.L."/>
            <person name="Williams K.H."/>
            <person name="Hubbard S.S."/>
            <person name="Banfield J.F."/>
        </authorList>
    </citation>
    <scope>NUCLEOTIDE SEQUENCE [LARGE SCALE GENOMIC DNA]</scope>
</reference>
<name>A0A1G2CFW7_9BACT</name>
<comment type="caution">
    <text evidence="2">The sequence shown here is derived from an EMBL/GenBank/DDBJ whole genome shotgun (WGS) entry which is preliminary data.</text>
</comment>
<evidence type="ECO:0008006" key="4">
    <source>
        <dbReference type="Google" id="ProtNLM"/>
    </source>
</evidence>
<keyword evidence="1" id="KW-1133">Transmembrane helix</keyword>
<dbReference type="AlphaFoldDB" id="A0A1G2CFW7"/>
<protein>
    <recommendedName>
        <fullName evidence="4">DUF5673 domain-containing protein</fullName>
    </recommendedName>
</protein>
<accession>A0A1G2CFW7</accession>
<evidence type="ECO:0000313" key="3">
    <source>
        <dbReference type="Proteomes" id="UP000176287"/>
    </source>
</evidence>
<organism evidence="2 3">
    <name type="scientific">Candidatus Liptonbacteria bacterium RIFCSPLOWO2_01_FULL_45_15</name>
    <dbReference type="NCBI Taxonomy" id="1798649"/>
    <lineage>
        <taxon>Bacteria</taxon>
        <taxon>Candidatus Liptoniibacteriota</taxon>
    </lineage>
</organism>
<keyword evidence="1" id="KW-0812">Transmembrane</keyword>